<sequence>MHPLPFPDPPLSDGAVTPRPWRATDLPWRFESFSDPQCLRFSWPLTEPCTPEHVHRRFTDEEVARRAGTELALAVGSAADPEELLGSISLYDIEREHARAGRGHPRRPAPQPMGVRIP</sequence>
<dbReference type="Gene3D" id="3.40.630.30">
    <property type="match status" value="1"/>
</dbReference>
<dbReference type="EMBL" id="AP023396">
    <property type="protein sequence ID" value="BCK55456.1"/>
    <property type="molecule type" value="Genomic_DNA"/>
</dbReference>
<dbReference type="InterPro" id="IPR016181">
    <property type="entry name" value="Acyl_CoA_acyltransferase"/>
</dbReference>
<name>A0A7G1KLL0_9NOCA</name>
<keyword evidence="3" id="KW-1185">Reference proteome</keyword>
<protein>
    <recommendedName>
        <fullName evidence="4">N-acetyltransferase domain-containing protein</fullName>
    </recommendedName>
</protein>
<reference evidence="2 3" key="1">
    <citation type="submission" date="2020-08" db="EMBL/GenBank/DDBJ databases">
        <title>Genome Sequencing of Nocardia wallacei strain FMUON74 and assembly.</title>
        <authorList>
            <person name="Toyokawa M."/>
            <person name="Uesaka K."/>
        </authorList>
    </citation>
    <scope>NUCLEOTIDE SEQUENCE [LARGE SCALE GENOMIC DNA]</scope>
    <source>
        <strain evidence="2 3">FMUON74</strain>
    </source>
</reference>
<dbReference type="KEGG" id="nwl:NWFMUON74_32280"/>
<accession>A0A7G1KLL0</accession>
<gene>
    <name evidence="2" type="ORF">NWFMUON74_32280</name>
</gene>
<feature type="region of interest" description="Disordered" evidence="1">
    <location>
        <begin position="98"/>
        <end position="118"/>
    </location>
</feature>
<dbReference type="SUPFAM" id="SSF55729">
    <property type="entry name" value="Acyl-CoA N-acyltransferases (Nat)"/>
    <property type="match status" value="1"/>
</dbReference>
<evidence type="ECO:0000313" key="2">
    <source>
        <dbReference type="EMBL" id="BCK55456.1"/>
    </source>
</evidence>
<evidence type="ECO:0000256" key="1">
    <source>
        <dbReference type="SAM" id="MobiDB-lite"/>
    </source>
</evidence>
<proteinExistence type="predicted"/>
<evidence type="ECO:0008006" key="4">
    <source>
        <dbReference type="Google" id="ProtNLM"/>
    </source>
</evidence>
<dbReference type="AlphaFoldDB" id="A0A7G1KLL0"/>
<organism evidence="2 3">
    <name type="scientific">Nocardia wallacei</name>
    <dbReference type="NCBI Taxonomy" id="480035"/>
    <lineage>
        <taxon>Bacteria</taxon>
        <taxon>Bacillati</taxon>
        <taxon>Actinomycetota</taxon>
        <taxon>Actinomycetes</taxon>
        <taxon>Mycobacteriales</taxon>
        <taxon>Nocardiaceae</taxon>
        <taxon>Nocardia</taxon>
    </lineage>
</organism>
<dbReference type="Proteomes" id="UP000516173">
    <property type="component" value="Chromosome"/>
</dbReference>
<evidence type="ECO:0000313" key="3">
    <source>
        <dbReference type="Proteomes" id="UP000516173"/>
    </source>
</evidence>